<dbReference type="STRING" id="74649.A0A2P6PPZ3"/>
<evidence type="ECO:0000256" key="9">
    <source>
        <dbReference type="SAM" id="Phobius"/>
    </source>
</evidence>
<comment type="caution">
    <text evidence="10">The sequence shown here is derived from an EMBL/GenBank/DDBJ whole genome shotgun (WGS) entry which is preliminary data.</text>
</comment>
<evidence type="ECO:0000256" key="6">
    <source>
        <dbReference type="ARBA" id="ARBA00023128"/>
    </source>
</evidence>
<feature type="coiled-coil region" evidence="8">
    <location>
        <begin position="88"/>
        <end position="115"/>
    </location>
</feature>
<evidence type="ECO:0000256" key="7">
    <source>
        <dbReference type="ARBA" id="ARBA00023136"/>
    </source>
</evidence>
<protein>
    <submittedName>
        <fullName evidence="10">Putative Coiled-coil domain-containing protein</fullName>
    </submittedName>
</protein>
<dbReference type="Pfam" id="PF07798">
    <property type="entry name" value="CCDC90-like"/>
    <property type="match status" value="1"/>
</dbReference>
<accession>A0A2P6PPZ3</accession>
<comment type="subcellular location">
    <subcellularLocation>
        <location evidence="2">Membrane</location>
    </subcellularLocation>
    <subcellularLocation>
        <location evidence="1">Mitochondrion</location>
    </subcellularLocation>
</comment>
<dbReference type="PANTHER" id="PTHR14360">
    <property type="entry name" value="PROTEIN FMP32, MITOCHONDRIAL"/>
    <property type="match status" value="1"/>
</dbReference>
<dbReference type="EMBL" id="PDCK01000044">
    <property type="protein sequence ID" value="PRQ23991.1"/>
    <property type="molecule type" value="Genomic_DNA"/>
</dbReference>
<proteinExistence type="predicted"/>
<dbReference type="GO" id="GO:0016020">
    <property type="term" value="C:membrane"/>
    <property type="evidence" value="ECO:0007669"/>
    <property type="project" value="UniProtKB-SubCell"/>
</dbReference>
<dbReference type="Gene3D" id="1.20.5.340">
    <property type="match status" value="1"/>
</dbReference>
<evidence type="ECO:0000256" key="2">
    <source>
        <dbReference type="ARBA" id="ARBA00004370"/>
    </source>
</evidence>
<evidence type="ECO:0000256" key="5">
    <source>
        <dbReference type="ARBA" id="ARBA00023054"/>
    </source>
</evidence>
<name>A0A2P6PPZ3_ROSCH</name>
<dbReference type="AlphaFoldDB" id="A0A2P6PPZ3"/>
<evidence type="ECO:0000256" key="4">
    <source>
        <dbReference type="ARBA" id="ARBA00022989"/>
    </source>
</evidence>
<dbReference type="Proteomes" id="UP000238479">
    <property type="component" value="Chromosome 6"/>
</dbReference>
<keyword evidence="4 9" id="KW-1133">Transmembrane helix</keyword>
<evidence type="ECO:0000313" key="10">
    <source>
        <dbReference type="EMBL" id="PRQ23991.1"/>
    </source>
</evidence>
<keyword evidence="11" id="KW-1185">Reference proteome</keyword>
<evidence type="ECO:0000313" key="11">
    <source>
        <dbReference type="Proteomes" id="UP000238479"/>
    </source>
</evidence>
<dbReference type="OrthoDB" id="889336at2759"/>
<dbReference type="GO" id="GO:0005739">
    <property type="term" value="C:mitochondrion"/>
    <property type="evidence" value="ECO:0007669"/>
    <property type="project" value="UniProtKB-SubCell"/>
</dbReference>
<evidence type="ECO:0000256" key="1">
    <source>
        <dbReference type="ARBA" id="ARBA00004173"/>
    </source>
</evidence>
<keyword evidence="6" id="KW-0496">Mitochondrion</keyword>
<dbReference type="Gramene" id="PRQ23991">
    <property type="protein sequence ID" value="PRQ23991"/>
    <property type="gene ID" value="RchiOBHm_Chr6g0267481"/>
</dbReference>
<dbReference type="InterPro" id="IPR024461">
    <property type="entry name" value="CCDC90-like"/>
</dbReference>
<keyword evidence="5 8" id="KW-0175">Coiled coil</keyword>
<organism evidence="10 11">
    <name type="scientific">Rosa chinensis</name>
    <name type="common">China rose</name>
    <dbReference type="NCBI Taxonomy" id="74649"/>
    <lineage>
        <taxon>Eukaryota</taxon>
        <taxon>Viridiplantae</taxon>
        <taxon>Streptophyta</taxon>
        <taxon>Embryophyta</taxon>
        <taxon>Tracheophyta</taxon>
        <taxon>Spermatophyta</taxon>
        <taxon>Magnoliopsida</taxon>
        <taxon>eudicotyledons</taxon>
        <taxon>Gunneridae</taxon>
        <taxon>Pentapetalae</taxon>
        <taxon>rosids</taxon>
        <taxon>fabids</taxon>
        <taxon>Rosales</taxon>
        <taxon>Rosaceae</taxon>
        <taxon>Rosoideae</taxon>
        <taxon>Rosoideae incertae sedis</taxon>
        <taxon>Rosa</taxon>
    </lineage>
</organism>
<keyword evidence="3 9" id="KW-0812">Transmembrane</keyword>
<keyword evidence="7 9" id="KW-0472">Membrane</keyword>
<dbReference type="PANTHER" id="PTHR14360:SF1">
    <property type="entry name" value="PROTEIN FMP32, MITOCHONDRIAL"/>
    <property type="match status" value="1"/>
</dbReference>
<gene>
    <name evidence="10" type="ORF">RchiOBHm_Chr6g0267481</name>
</gene>
<evidence type="ECO:0000256" key="3">
    <source>
        <dbReference type="ARBA" id="ARBA00022692"/>
    </source>
</evidence>
<evidence type="ECO:0000256" key="8">
    <source>
        <dbReference type="SAM" id="Coils"/>
    </source>
</evidence>
<feature type="transmembrane region" description="Helical" evidence="9">
    <location>
        <begin position="196"/>
        <end position="219"/>
    </location>
</feature>
<sequence length="220" mass="24347">MVLCKHVLKSAADSAFLLRRGLYSSSSVSTNGVVTRASELVKSGRNRAYPVDTLALVRGLEAKGVPTDHAEAITSAITGVSTDSLENVNQLQRTVMLQEAKLSKFEAEVKSLQEHHFSMLTRETEKLQSIIDKMRSELRYELDKVAAGSRLDLNLEKGRMRDEFSNQNAETANLTNKLDREIQAVKALVEMGKYEVIKYCIGTLVSMTAVGIAVLRIIMN</sequence>
<reference evidence="10 11" key="1">
    <citation type="journal article" date="2018" name="Nat. Genet.">
        <title>The Rosa genome provides new insights in the design of modern roses.</title>
        <authorList>
            <person name="Bendahmane M."/>
        </authorList>
    </citation>
    <scope>NUCLEOTIDE SEQUENCE [LARGE SCALE GENOMIC DNA]</scope>
    <source>
        <strain evidence="11">cv. Old Blush</strain>
    </source>
</reference>